<dbReference type="AlphaFoldDB" id="A0A0B8PIB6"/>
<proteinExistence type="predicted"/>
<evidence type="ECO:0000256" key="2">
    <source>
        <dbReference type="ARBA" id="ARBA00022475"/>
    </source>
</evidence>
<reference evidence="9 10" key="2">
    <citation type="submission" date="2015-01" db="EMBL/GenBank/DDBJ databases">
        <authorList>
            <consortium name="NBRP consortium"/>
            <person name="Sawabe T."/>
            <person name="Meirelles P."/>
            <person name="Feng G."/>
            <person name="Sayaka M."/>
            <person name="Hattori M."/>
            <person name="Ohkuma M."/>
        </authorList>
    </citation>
    <scope>NUCLEOTIDE SEQUENCE [LARGE SCALE GENOMIC DNA]</scope>
    <source>
        <strain evidence="9 10">JCM19232</strain>
    </source>
</reference>
<dbReference type="GO" id="GO:0005886">
    <property type="term" value="C:plasma membrane"/>
    <property type="evidence" value="ECO:0007669"/>
    <property type="project" value="UniProtKB-SubCell"/>
</dbReference>
<keyword evidence="2" id="KW-1003">Cell membrane</keyword>
<keyword evidence="4 7" id="KW-0812">Transmembrane</keyword>
<accession>A0A0B8PIB6</accession>
<keyword evidence="5 7" id="KW-1133">Transmembrane helix</keyword>
<reference evidence="9 10" key="1">
    <citation type="submission" date="2015-01" db="EMBL/GenBank/DDBJ databases">
        <title>Vibrio sp. C5 JCM 19232 whole genome shotgun sequence.</title>
        <authorList>
            <person name="Sawabe T."/>
            <person name="Meirelles P."/>
            <person name="Feng G."/>
            <person name="Sayaka M."/>
            <person name="Hattori M."/>
            <person name="Ohkuma M."/>
        </authorList>
    </citation>
    <scope>NUCLEOTIDE SEQUENCE [LARGE SCALE GENOMIC DNA]</scope>
    <source>
        <strain evidence="9 10">JCM19232</strain>
    </source>
</reference>
<organism evidence="9 10">
    <name type="scientific">Vibrio ishigakensis</name>
    <dbReference type="NCBI Taxonomy" id="1481914"/>
    <lineage>
        <taxon>Bacteria</taxon>
        <taxon>Pseudomonadati</taxon>
        <taxon>Pseudomonadota</taxon>
        <taxon>Gammaproteobacteria</taxon>
        <taxon>Vibrionales</taxon>
        <taxon>Vibrionaceae</taxon>
        <taxon>Vibrio</taxon>
    </lineage>
</organism>
<gene>
    <name evidence="9" type="ORF">JCM19232_1047</name>
</gene>
<dbReference type="PANTHER" id="PTHR30462:SF2">
    <property type="entry name" value="INTERMEMBRANE TRANSPORT PROTEIN PQIB"/>
    <property type="match status" value="1"/>
</dbReference>
<evidence type="ECO:0000256" key="1">
    <source>
        <dbReference type="ARBA" id="ARBA00004533"/>
    </source>
</evidence>
<dbReference type="Proteomes" id="UP000031670">
    <property type="component" value="Unassembled WGS sequence"/>
</dbReference>
<feature type="transmembrane region" description="Helical" evidence="7">
    <location>
        <begin position="17"/>
        <end position="36"/>
    </location>
</feature>
<dbReference type="EMBL" id="BBSA01000012">
    <property type="protein sequence ID" value="GAM64377.1"/>
    <property type="molecule type" value="Genomic_DNA"/>
</dbReference>
<dbReference type="InterPro" id="IPR003399">
    <property type="entry name" value="Mce/MlaD"/>
</dbReference>
<evidence type="ECO:0000256" key="6">
    <source>
        <dbReference type="ARBA" id="ARBA00023136"/>
    </source>
</evidence>
<protein>
    <submittedName>
        <fullName evidence="9">Paraquat-inducible protein B</fullName>
    </submittedName>
</protein>
<dbReference type="Pfam" id="PF02470">
    <property type="entry name" value="MlaD"/>
    <property type="match status" value="1"/>
</dbReference>
<keyword evidence="3" id="KW-0997">Cell inner membrane</keyword>
<evidence type="ECO:0000256" key="4">
    <source>
        <dbReference type="ARBA" id="ARBA00022692"/>
    </source>
</evidence>
<evidence type="ECO:0000259" key="8">
    <source>
        <dbReference type="Pfam" id="PF02470"/>
    </source>
</evidence>
<keyword evidence="6 7" id="KW-0472">Membrane</keyword>
<evidence type="ECO:0000256" key="5">
    <source>
        <dbReference type="ARBA" id="ARBA00022989"/>
    </source>
</evidence>
<comment type="caution">
    <text evidence="9">The sequence shown here is derived from an EMBL/GenBank/DDBJ whole genome shotgun (WGS) entry which is preliminary data.</text>
</comment>
<comment type="subcellular location">
    <subcellularLocation>
        <location evidence="1">Cell inner membrane</location>
    </subcellularLocation>
</comment>
<sequence>MENSQASIKKRKGLSPVWIVPILAFGMGIWMLFQYINSRGPEVTLILSDASGIVAGKTEIKARNVTVGTITKVRLSENYDHIIAKAQINKQAERMLREDSQFWIVEPHIGASGISGLETLLSGSYIRLKPGLSNNQKLEFEVLDLPPVASLMRKAYVLF</sequence>
<name>A0A0B8PIB6_9VIBR</name>
<dbReference type="PANTHER" id="PTHR30462">
    <property type="entry name" value="INTERMEMBRANE TRANSPORT PROTEIN PQIB-RELATED"/>
    <property type="match status" value="1"/>
</dbReference>
<dbReference type="InterPro" id="IPR051800">
    <property type="entry name" value="PqiA-PqiB_transport"/>
</dbReference>
<evidence type="ECO:0000313" key="10">
    <source>
        <dbReference type="Proteomes" id="UP000031670"/>
    </source>
</evidence>
<evidence type="ECO:0000256" key="3">
    <source>
        <dbReference type="ARBA" id="ARBA00022519"/>
    </source>
</evidence>
<evidence type="ECO:0000313" key="9">
    <source>
        <dbReference type="EMBL" id="GAM64377.1"/>
    </source>
</evidence>
<feature type="domain" description="Mce/MlaD" evidence="8">
    <location>
        <begin position="40"/>
        <end position="131"/>
    </location>
</feature>
<evidence type="ECO:0000256" key="7">
    <source>
        <dbReference type="SAM" id="Phobius"/>
    </source>
</evidence>